<sequence length="39" mass="4424">MYLDHQPVSLMVTVAPLPTDGLPEFRNQNHRDDDQGSDN</sequence>
<evidence type="ECO:0000313" key="2">
    <source>
        <dbReference type="EMBL" id="SHJ47974.1"/>
    </source>
</evidence>
<evidence type="ECO:0000256" key="1">
    <source>
        <dbReference type="SAM" id="MobiDB-lite"/>
    </source>
</evidence>
<organism evidence="2 3">
    <name type="scientific">Pseudozobellia thermophila</name>
    <dbReference type="NCBI Taxonomy" id="192903"/>
    <lineage>
        <taxon>Bacteria</taxon>
        <taxon>Pseudomonadati</taxon>
        <taxon>Bacteroidota</taxon>
        <taxon>Flavobacteriia</taxon>
        <taxon>Flavobacteriales</taxon>
        <taxon>Flavobacteriaceae</taxon>
        <taxon>Pseudozobellia</taxon>
    </lineage>
</organism>
<accession>A0A1M6JMY0</accession>
<gene>
    <name evidence="2" type="ORF">SAMN04488513_10583</name>
</gene>
<dbReference type="Proteomes" id="UP000184543">
    <property type="component" value="Unassembled WGS sequence"/>
</dbReference>
<feature type="region of interest" description="Disordered" evidence="1">
    <location>
        <begin position="18"/>
        <end position="39"/>
    </location>
</feature>
<dbReference type="STRING" id="192903.SAMN04488513_10583"/>
<proteinExistence type="predicted"/>
<protein>
    <submittedName>
        <fullName evidence="2">Uncharacterized protein</fullName>
    </submittedName>
</protein>
<evidence type="ECO:0000313" key="3">
    <source>
        <dbReference type="Proteomes" id="UP000184543"/>
    </source>
</evidence>
<feature type="compositionally biased region" description="Basic and acidic residues" evidence="1">
    <location>
        <begin position="27"/>
        <end position="39"/>
    </location>
</feature>
<dbReference type="EMBL" id="FQYU01000005">
    <property type="protein sequence ID" value="SHJ47974.1"/>
    <property type="molecule type" value="Genomic_DNA"/>
</dbReference>
<keyword evidence="3" id="KW-1185">Reference proteome</keyword>
<reference evidence="3" key="1">
    <citation type="submission" date="2016-11" db="EMBL/GenBank/DDBJ databases">
        <authorList>
            <person name="Varghese N."/>
            <person name="Submissions S."/>
        </authorList>
    </citation>
    <scope>NUCLEOTIDE SEQUENCE [LARGE SCALE GENOMIC DNA]</scope>
    <source>
        <strain evidence="3">DSM 19858</strain>
    </source>
</reference>
<name>A0A1M6JMY0_9FLAO</name>
<dbReference type="AlphaFoldDB" id="A0A1M6JMY0"/>